<protein>
    <submittedName>
        <fullName evidence="2">Splicing factor PWI domain-containing protein isoform X1</fullName>
    </submittedName>
</protein>
<sequence length="130" mass="14044">MALAEEGQCHRGPERSFAGGRRPAGGHARGDRGRRSESTQSARKHSSGRRTRMWSTPELRALGGGEGRLFRATRGGARPNAGVAGPGAGRGGVARRDGHSLASQFLAADGDSQSRRWPCERRSLEARRRW</sequence>
<evidence type="ECO:0000256" key="1">
    <source>
        <dbReference type="SAM" id="MobiDB-lite"/>
    </source>
</evidence>
<keyword evidence="3" id="KW-1185">Reference proteome</keyword>
<reference evidence="2" key="1">
    <citation type="journal article" date="2023" name="GigaByte">
        <title>Genome assembly of the bearded iris, Iris pallida Lam.</title>
        <authorList>
            <person name="Bruccoleri R.E."/>
            <person name="Oakeley E.J."/>
            <person name="Faust A.M.E."/>
            <person name="Altorfer M."/>
            <person name="Dessus-Babus S."/>
            <person name="Burckhardt D."/>
            <person name="Oertli M."/>
            <person name="Naumann U."/>
            <person name="Petersen F."/>
            <person name="Wong J."/>
        </authorList>
    </citation>
    <scope>NUCLEOTIDE SEQUENCE</scope>
    <source>
        <strain evidence="2">GSM-AAB239-AS_SAM_17_03QT</strain>
    </source>
</reference>
<reference evidence="2" key="2">
    <citation type="submission" date="2023-04" db="EMBL/GenBank/DDBJ databases">
        <authorList>
            <person name="Bruccoleri R.E."/>
            <person name="Oakeley E.J."/>
            <person name="Faust A.-M."/>
            <person name="Dessus-Babus S."/>
            <person name="Altorfer M."/>
            <person name="Burckhardt D."/>
            <person name="Oertli M."/>
            <person name="Naumann U."/>
            <person name="Petersen F."/>
            <person name="Wong J."/>
        </authorList>
    </citation>
    <scope>NUCLEOTIDE SEQUENCE</scope>
    <source>
        <strain evidence="2">GSM-AAB239-AS_SAM_17_03QT</strain>
        <tissue evidence="2">Leaf</tissue>
    </source>
</reference>
<feature type="compositionally biased region" description="Low complexity" evidence="1">
    <location>
        <begin position="70"/>
        <end position="83"/>
    </location>
</feature>
<feature type="region of interest" description="Disordered" evidence="1">
    <location>
        <begin position="1"/>
        <end position="130"/>
    </location>
</feature>
<proteinExistence type="predicted"/>
<dbReference type="AlphaFoldDB" id="A0AAX6I007"/>
<feature type="compositionally biased region" description="Basic residues" evidence="1">
    <location>
        <begin position="42"/>
        <end position="52"/>
    </location>
</feature>
<accession>A0AAX6I007</accession>
<gene>
    <name evidence="2" type="ORF">M6B38_280270</name>
</gene>
<evidence type="ECO:0000313" key="2">
    <source>
        <dbReference type="EMBL" id="KAJ6846323.1"/>
    </source>
</evidence>
<dbReference type="Proteomes" id="UP001140949">
    <property type="component" value="Unassembled WGS sequence"/>
</dbReference>
<organism evidence="2 3">
    <name type="scientific">Iris pallida</name>
    <name type="common">Sweet iris</name>
    <dbReference type="NCBI Taxonomy" id="29817"/>
    <lineage>
        <taxon>Eukaryota</taxon>
        <taxon>Viridiplantae</taxon>
        <taxon>Streptophyta</taxon>
        <taxon>Embryophyta</taxon>
        <taxon>Tracheophyta</taxon>
        <taxon>Spermatophyta</taxon>
        <taxon>Magnoliopsida</taxon>
        <taxon>Liliopsida</taxon>
        <taxon>Asparagales</taxon>
        <taxon>Iridaceae</taxon>
        <taxon>Iridoideae</taxon>
        <taxon>Irideae</taxon>
        <taxon>Iris</taxon>
    </lineage>
</organism>
<dbReference type="EMBL" id="JANAVB010005598">
    <property type="protein sequence ID" value="KAJ6846323.1"/>
    <property type="molecule type" value="Genomic_DNA"/>
</dbReference>
<name>A0AAX6I007_IRIPA</name>
<comment type="caution">
    <text evidence="2">The sequence shown here is derived from an EMBL/GenBank/DDBJ whole genome shotgun (WGS) entry which is preliminary data.</text>
</comment>
<feature type="compositionally biased region" description="Basic and acidic residues" evidence="1">
    <location>
        <begin position="28"/>
        <end position="37"/>
    </location>
</feature>
<evidence type="ECO:0000313" key="3">
    <source>
        <dbReference type="Proteomes" id="UP001140949"/>
    </source>
</evidence>
<feature type="compositionally biased region" description="Basic and acidic residues" evidence="1">
    <location>
        <begin position="112"/>
        <end position="130"/>
    </location>
</feature>